<evidence type="ECO:0000313" key="1">
    <source>
        <dbReference type="EMBL" id="SEQ58323.1"/>
    </source>
</evidence>
<dbReference type="RefSeq" id="WP_218141000.1">
    <property type="nucleotide sequence ID" value="NZ_FOFN01000002.1"/>
</dbReference>
<protein>
    <submittedName>
        <fullName evidence="1">Uncharacterized protein</fullName>
    </submittedName>
</protein>
<dbReference type="EMBL" id="FOFN01000002">
    <property type="protein sequence ID" value="SEQ58323.1"/>
    <property type="molecule type" value="Genomic_DNA"/>
</dbReference>
<gene>
    <name evidence="1" type="ORF">SAMN05421824_2033</name>
</gene>
<sequence length="55" mass="6448">MSYPLCFNRLKKRATKDWFRLEIIKVKGLRTKVGVSTINCNTTIKYGMKKLPRNS</sequence>
<name>A0A1H9H7T3_9FLAO</name>
<evidence type="ECO:0000313" key="2">
    <source>
        <dbReference type="Proteomes" id="UP000198999"/>
    </source>
</evidence>
<dbReference type="Proteomes" id="UP000198999">
    <property type="component" value="Unassembled WGS sequence"/>
</dbReference>
<dbReference type="AlphaFoldDB" id="A0A1H9H7T3"/>
<organism evidence="1 2">
    <name type="scientific">Hyunsoonleella jejuensis</name>
    <dbReference type="NCBI Taxonomy" id="419940"/>
    <lineage>
        <taxon>Bacteria</taxon>
        <taxon>Pseudomonadati</taxon>
        <taxon>Bacteroidota</taxon>
        <taxon>Flavobacteriia</taxon>
        <taxon>Flavobacteriales</taxon>
        <taxon>Flavobacteriaceae</taxon>
    </lineage>
</organism>
<proteinExistence type="predicted"/>
<keyword evidence="2" id="KW-1185">Reference proteome</keyword>
<reference evidence="1 2" key="1">
    <citation type="submission" date="2016-10" db="EMBL/GenBank/DDBJ databases">
        <authorList>
            <person name="de Groot N.N."/>
        </authorList>
    </citation>
    <scope>NUCLEOTIDE SEQUENCE [LARGE SCALE GENOMIC DNA]</scope>
    <source>
        <strain evidence="1 2">DSM 21035</strain>
    </source>
</reference>
<accession>A0A1H9H7T3</accession>